<dbReference type="GO" id="GO:0005975">
    <property type="term" value="P:carbohydrate metabolic process"/>
    <property type="evidence" value="ECO:0007669"/>
    <property type="project" value="InterPro"/>
</dbReference>
<feature type="signal peptide" evidence="5">
    <location>
        <begin position="1"/>
        <end position="31"/>
    </location>
</feature>
<sequence>MRNGFRRLSVIQCFLLLLTVALSFGSISASASSQTLTNDVFWKDTSNNPIYSQGGGVLKVGSTYYWYGVKYGGAVTYYNNPTSKNSDTSFSAVTCYSSTDLVHWTFQGNVITGATDGSTWNADWLGRLGVVYNSTTHKYVLITQYVGPAGSGIAFATSSTPTGTFTFDHVQTTITNVVNNMSGDQSIFIDDDGKPYLVFSNTNGRSHLYVSPLRASDYLNVEPATNVYNSSSGGREGNAMFKYNGVYYLASSDLHGWNASHTYYITATNILGPYSSESILNNTDSDFSHVTQTGLFVSVQGSSGTTVLFGGDRWSDFAGNGIGYNQWMPISFSGTTPTLNSLSQFNLDAAAGTWSVGSGNNYALNPSYEADRVSQNALAGWTTWNNVTTDPNSNVAGGHTGRWAAQQSGSAAYSASRYQNLSNLPNGTYTLKVWVQSSGGQSTAQIYVKNYGGTEKDYAISNAIGSWTQITISNIAVTNGSAQIGVYSVANANNWVKVDDWSFTKN</sequence>
<name>A0A494Y5J2_9BACL</name>
<dbReference type="InterPro" id="IPR006710">
    <property type="entry name" value="Glyco_hydro_43"/>
</dbReference>
<feature type="chain" id="PRO_5019825718" evidence="5">
    <location>
        <begin position="32"/>
        <end position="506"/>
    </location>
</feature>
<keyword evidence="3 4" id="KW-0326">Glycosidase</keyword>
<dbReference type="Proteomes" id="UP000282076">
    <property type="component" value="Unassembled WGS sequence"/>
</dbReference>
<organism evidence="6 7">
    <name type="scientific">Cohnella endophytica</name>
    <dbReference type="NCBI Taxonomy" id="2419778"/>
    <lineage>
        <taxon>Bacteria</taxon>
        <taxon>Bacillati</taxon>
        <taxon>Bacillota</taxon>
        <taxon>Bacilli</taxon>
        <taxon>Bacillales</taxon>
        <taxon>Paenibacillaceae</taxon>
        <taxon>Cohnella</taxon>
    </lineage>
</organism>
<evidence type="ECO:0000256" key="4">
    <source>
        <dbReference type="RuleBase" id="RU361187"/>
    </source>
</evidence>
<dbReference type="GO" id="GO:0004553">
    <property type="term" value="F:hydrolase activity, hydrolyzing O-glycosyl compounds"/>
    <property type="evidence" value="ECO:0007669"/>
    <property type="project" value="InterPro"/>
</dbReference>
<keyword evidence="2 4" id="KW-0378">Hydrolase</keyword>
<comment type="similarity">
    <text evidence="1 4">Belongs to the glycosyl hydrolase 43 family.</text>
</comment>
<dbReference type="Gene3D" id="2.115.10.20">
    <property type="entry name" value="Glycosyl hydrolase domain, family 43"/>
    <property type="match status" value="1"/>
</dbReference>
<accession>A0A494Y5J2</accession>
<dbReference type="InterPro" id="IPR023296">
    <property type="entry name" value="Glyco_hydro_beta-prop_sf"/>
</dbReference>
<evidence type="ECO:0000313" key="6">
    <source>
        <dbReference type="EMBL" id="RKP57340.1"/>
    </source>
</evidence>
<reference evidence="6 7" key="1">
    <citation type="submission" date="2018-10" db="EMBL/GenBank/DDBJ databases">
        <title>Cohnella sp. M2MS4P-1, whole genome shotgun sequence.</title>
        <authorList>
            <person name="Tuo L."/>
        </authorList>
    </citation>
    <scope>NUCLEOTIDE SEQUENCE [LARGE SCALE GENOMIC DNA]</scope>
    <source>
        <strain evidence="6 7">M2MS4P-1</strain>
    </source>
</reference>
<dbReference type="EMBL" id="RBZM01000002">
    <property type="protein sequence ID" value="RKP57340.1"/>
    <property type="molecule type" value="Genomic_DNA"/>
</dbReference>
<evidence type="ECO:0000256" key="3">
    <source>
        <dbReference type="ARBA" id="ARBA00023295"/>
    </source>
</evidence>
<dbReference type="PANTHER" id="PTHR22925:SF3">
    <property type="entry name" value="GLYCOSYL HYDROLASE FAMILY PROTEIN 43"/>
    <property type="match status" value="1"/>
</dbReference>
<dbReference type="OrthoDB" id="273314at2"/>
<dbReference type="AlphaFoldDB" id="A0A494Y5J2"/>
<dbReference type="Pfam" id="PF04616">
    <property type="entry name" value="Glyco_hydro_43"/>
    <property type="match status" value="1"/>
</dbReference>
<protein>
    <submittedName>
        <fullName evidence="6">Beta-xylosidase</fullName>
    </submittedName>
</protein>
<proteinExistence type="inferred from homology"/>
<evidence type="ECO:0000256" key="1">
    <source>
        <dbReference type="ARBA" id="ARBA00009865"/>
    </source>
</evidence>
<gene>
    <name evidence="6" type="ORF">D7Z26_05030</name>
</gene>
<dbReference type="PANTHER" id="PTHR22925">
    <property type="entry name" value="GLYCOSYL HYDROLASE 43 FAMILY MEMBER"/>
    <property type="match status" value="1"/>
</dbReference>
<dbReference type="RefSeq" id="WP_120974955.1">
    <property type="nucleotide sequence ID" value="NZ_RBZM01000002.1"/>
</dbReference>
<comment type="caution">
    <text evidence="6">The sequence shown here is derived from an EMBL/GenBank/DDBJ whole genome shotgun (WGS) entry which is preliminary data.</text>
</comment>
<evidence type="ECO:0000313" key="7">
    <source>
        <dbReference type="Proteomes" id="UP000282076"/>
    </source>
</evidence>
<keyword evidence="5" id="KW-0732">Signal</keyword>
<evidence type="ECO:0000256" key="5">
    <source>
        <dbReference type="SAM" id="SignalP"/>
    </source>
</evidence>
<dbReference type="CDD" id="cd18823">
    <property type="entry name" value="GH43_RcAra43A-like"/>
    <property type="match status" value="1"/>
</dbReference>
<dbReference type="Gene3D" id="2.60.120.260">
    <property type="entry name" value="Galactose-binding domain-like"/>
    <property type="match status" value="1"/>
</dbReference>
<keyword evidence="7" id="KW-1185">Reference proteome</keyword>
<dbReference type="SUPFAM" id="SSF75005">
    <property type="entry name" value="Arabinanase/levansucrase/invertase"/>
    <property type="match status" value="1"/>
</dbReference>
<evidence type="ECO:0000256" key="2">
    <source>
        <dbReference type="ARBA" id="ARBA00022801"/>
    </source>
</evidence>